<evidence type="ECO:0000256" key="14">
    <source>
        <dbReference type="ARBA" id="ARBA00023157"/>
    </source>
</evidence>
<keyword evidence="12" id="KW-1133">Transmembrane helix</keyword>
<comment type="subcellular location">
    <subcellularLocation>
        <location evidence="2">Cell membrane</location>
        <topology evidence="2">Single-pass type II membrane protein</topology>
    </subcellularLocation>
    <subcellularLocation>
        <location evidence="3">Secreted</location>
    </subcellularLocation>
</comment>
<dbReference type="GO" id="GO:0032731">
    <property type="term" value="P:positive regulation of interleukin-1 beta production"/>
    <property type="evidence" value="ECO:0007669"/>
    <property type="project" value="Ensembl"/>
</dbReference>
<keyword evidence="15" id="KW-0449">Lipoprotein</keyword>
<dbReference type="GO" id="GO:0008625">
    <property type="term" value="P:extrinsic apoptotic signaling pathway via death domain receptors"/>
    <property type="evidence" value="ECO:0007669"/>
    <property type="project" value="Ensembl"/>
</dbReference>
<dbReference type="GO" id="GO:0005164">
    <property type="term" value="F:tumor necrosis factor receptor binding"/>
    <property type="evidence" value="ECO:0007669"/>
    <property type="project" value="Ensembl"/>
</dbReference>
<dbReference type="GeneTree" id="ENSGT01060000248544"/>
<evidence type="ECO:0000256" key="5">
    <source>
        <dbReference type="ARBA" id="ARBA00013893"/>
    </source>
</evidence>
<evidence type="ECO:0000256" key="11">
    <source>
        <dbReference type="ARBA" id="ARBA00022968"/>
    </source>
</evidence>
<evidence type="ECO:0000256" key="17">
    <source>
        <dbReference type="ARBA" id="ARBA00031915"/>
    </source>
</evidence>
<dbReference type="GO" id="GO:2000343">
    <property type="term" value="P:positive regulation of chemokine (C-X-C motif) ligand 2 production"/>
    <property type="evidence" value="ECO:0007669"/>
    <property type="project" value="Ensembl"/>
</dbReference>
<dbReference type="GO" id="GO:0072659">
    <property type="term" value="P:protein localization to plasma membrane"/>
    <property type="evidence" value="ECO:0007669"/>
    <property type="project" value="Ensembl"/>
</dbReference>
<dbReference type="GO" id="GO:0061048">
    <property type="term" value="P:negative regulation of branching involved in lung morphogenesis"/>
    <property type="evidence" value="ECO:0007669"/>
    <property type="project" value="Ensembl"/>
</dbReference>
<dbReference type="PRINTS" id="PR01235">
    <property type="entry name" value="TNFALPHA"/>
</dbReference>
<dbReference type="GO" id="GO:0071479">
    <property type="term" value="P:cellular response to ionizing radiation"/>
    <property type="evidence" value="ECO:0007669"/>
    <property type="project" value="Ensembl"/>
</dbReference>
<dbReference type="GO" id="GO:1901224">
    <property type="term" value="P:positive regulation of non-canonical NF-kappaB signal transduction"/>
    <property type="evidence" value="ECO:0007669"/>
    <property type="project" value="Ensembl"/>
</dbReference>
<dbReference type="GO" id="GO:2001238">
    <property type="term" value="P:positive regulation of extrinsic apoptotic signaling pathway"/>
    <property type="evidence" value="ECO:0007669"/>
    <property type="project" value="TreeGrafter"/>
</dbReference>
<dbReference type="GO" id="GO:0042802">
    <property type="term" value="F:identical protein binding"/>
    <property type="evidence" value="ECO:0007669"/>
    <property type="project" value="Ensembl"/>
</dbReference>
<evidence type="ECO:0000256" key="6">
    <source>
        <dbReference type="ARBA" id="ARBA00022475"/>
    </source>
</evidence>
<evidence type="ECO:0000256" key="10">
    <source>
        <dbReference type="ARBA" id="ARBA00022707"/>
    </source>
</evidence>
<organism evidence="20 21">
    <name type="scientific">Pelodiscus sinensis</name>
    <name type="common">Chinese softshell turtle</name>
    <name type="synonym">Trionyx sinensis</name>
    <dbReference type="NCBI Taxonomy" id="13735"/>
    <lineage>
        <taxon>Eukaryota</taxon>
        <taxon>Metazoa</taxon>
        <taxon>Chordata</taxon>
        <taxon>Craniata</taxon>
        <taxon>Vertebrata</taxon>
        <taxon>Euteleostomi</taxon>
        <taxon>Archelosauria</taxon>
        <taxon>Testudinata</taxon>
        <taxon>Testudines</taxon>
        <taxon>Cryptodira</taxon>
        <taxon>Trionychia</taxon>
        <taxon>Trionychidae</taxon>
        <taxon>Pelodiscus</taxon>
    </lineage>
</organism>
<dbReference type="GO" id="GO:0051044">
    <property type="term" value="P:positive regulation of membrane protein ectodomain proteolysis"/>
    <property type="evidence" value="ECO:0007669"/>
    <property type="project" value="Ensembl"/>
</dbReference>
<keyword evidence="7" id="KW-0202">Cytokine</keyword>
<dbReference type="GO" id="GO:0051384">
    <property type="term" value="P:response to glucocorticoid"/>
    <property type="evidence" value="ECO:0007669"/>
    <property type="project" value="Ensembl"/>
</dbReference>
<evidence type="ECO:0000256" key="16">
    <source>
        <dbReference type="ARBA" id="ARBA00029751"/>
    </source>
</evidence>
<dbReference type="GO" id="GO:0000122">
    <property type="term" value="P:negative regulation of transcription by RNA polymerase II"/>
    <property type="evidence" value="ECO:0007669"/>
    <property type="project" value="Ensembl"/>
</dbReference>
<reference evidence="21" key="1">
    <citation type="submission" date="2011-10" db="EMBL/GenBank/DDBJ databases">
        <authorList>
            <consortium name="Soft-shell Turtle Genome Consortium"/>
        </authorList>
    </citation>
    <scope>NUCLEOTIDE SEQUENCE [LARGE SCALE GENOMIC DNA]</scope>
    <source>
        <strain evidence="21">Daiwa-1</strain>
    </source>
</reference>
<keyword evidence="6" id="KW-1003">Cell membrane</keyword>
<dbReference type="PRINTS" id="PR01234">
    <property type="entry name" value="TNECROSISFCT"/>
</dbReference>
<comment type="function">
    <text evidence="1">The TNF intracellular domain (ICD) form induces IL12 production in dendritic cells.</text>
</comment>
<dbReference type="GO" id="GO:0038061">
    <property type="term" value="P:non-canonical NF-kappaB signal transduction"/>
    <property type="evidence" value="ECO:0007669"/>
    <property type="project" value="Ensembl"/>
</dbReference>
<dbReference type="GO" id="GO:2000334">
    <property type="term" value="P:positive regulation of blood microparticle formation"/>
    <property type="evidence" value="ECO:0007669"/>
    <property type="project" value="Ensembl"/>
</dbReference>
<dbReference type="HOGENOM" id="CLU_070352_3_1_1"/>
<dbReference type="GO" id="GO:2001240">
    <property type="term" value="P:negative regulation of extrinsic apoptotic signaling pathway in absence of ligand"/>
    <property type="evidence" value="ECO:0007669"/>
    <property type="project" value="Ensembl"/>
</dbReference>
<dbReference type="GO" id="GO:0045429">
    <property type="term" value="P:positive regulation of nitric oxide biosynthetic process"/>
    <property type="evidence" value="ECO:0007669"/>
    <property type="project" value="Ensembl"/>
</dbReference>
<evidence type="ECO:0000313" key="20">
    <source>
        <dbReference type="Ensembl" id="ENSPSIP00000005437.1"/>
    </source>
</evidence>
<dbReference type="GO" id="GO:2000377">
    <property type="term" value="P:regulation of reactive oxygen species metabolic process"/>
    <property type="evidence" value="ECO:0007669"/>
    <property type="project" value="Ensembl"/>
</dbReference>
<evidence type="ECO:0000256" key="4">
    <source>
        <dbReference type="ARBA" id="ARBA00008670"/>
    </source>
</evidence>
<keyword evidence="10" id="KW-0519">Myristate</keyword>
<dbReference type="GO" id="GO:0002020">
    <property type="term" value="F:protease binding"/>
    <property type="evidence" value="ECO:0007669"/>
    <property type="project" value="Ensembl"/>
</dbReference>
<dbReference type="GO" id="GO:0050796">
    <property type="term" value="P:regulation of insulin secretion"/>
    <property type="evidence" value="ECO:0007669"/>
    <property type="project" value="Ensembl"/>
</dbReference>
<dbReference type="GO" id="GO:0046330">
    <property type="term" value="P:positive regulation of JNK cascade"/>
    <property type="evidence" value="ECO:0007669"/>
    <property type="project" value="Ensembl"/>
</dbReference>
<evidence type="ECO:0000256" key="13">
    <source>
        <dbReference type="ARBA" id="ARBA00023136"/>
    </source>
</evidence>
<dbReference type="InterPro" id="IPR021184">
    <property type="entry name" value="TNF_CS"/>
</dbReference>
<dbReference type="GO" id="GO:0010573">
    <property type="term" value="P:vascular endothelial growth factor production"/>
    <property type="evidence" value="ECO:0007669"/>
    <property type="project" value="Ensembl"/>
</dbReference>
<dbReference type="GO" id="GO:1900017">
    <property type="term" value="P:positive regulation of cytokine production involved in inflammatory response"/>
    <property type="evidence" value="ECO:0007669"/>
    <property type="project" value="Ensembl"/>
</dbReference>
<dbReference type="GO" id="GO:0038177">
    <property type="term" value="F:death receptor agonist activity"/>
    <property type="evidence" value="ECO:0007669"/>
    <property type="project" value="Ensembl"/>
</dbReference>
<evidence type="ECO:0000313" key="21">
    <source>
        <dbReference type="Proteomes" id="UP000007267"/>
    </source>
</evidence>
<dbReference type="GO" id="GO:1903140">
    <property type="term" value="P:regulation of establishment of endothelial barrier"/>
    <property type="evidence" value="ECO:0007669"/>
    <property type="project" value="Ensembl"/>
</dbReference>
<dbReference type="GO" id="GO:2000010">
    <property type="term" value="P:positive regulation of protein localization to cell surface"/>
    <property type="evidence" value="ECO:0007669"/>
    <property type="project" value="Ensembl"/>
</dbReference>
<dbReference type="GO" id="GO:0048566">
    <property type="term" value="P:embryonic digestive tract development"/>
    <property type="evidence" value="ECO:0007669"/>
    <property type="project" value="Ensembl"/>
</dbReference>
<dbReference type="GO" id="GO:0005886">
    <property type="term" value="C:plasma membrane"/>
    <property type="evidence" value="ECO:0007669"/>
    <property type="project" value="UniProtKB-SubCell"/>
</dbReference>
<dbReference type="GO" id="GO:0043243">
    <property type="term" value="P:positive regulation of protein-containing complex disassembly"/>
    <property type="evidence" value="ECO:0007669"/>
    <property type="project" value="Ensembl"/>
</dbReference>
<dbReference type="PROSITE" id="PS50049">
    <property type="entry name" value="THD_2"/>
    <property type="match status" value="1"/>
</dbReference>
<evidence type="ECO:0000256" key="3">
    <source>
        <dbReference type="ARBA" id="ARBA00004613"/>
    </source>
</evidence>
<evidence type="ECO:0000256" key="9">
    <source>
        <dbReference type="ARBA" id="ARBA00022692"/>
    </source>
</evidence>
<dbReference type="eggNOG" id="ENOG502S4K8">
    <property type="taxonomic scope" value="Eukaryota"/>
</dbReference>
<keyword evidence="11" id="KW-0735">Signal-anchor</keyword>
<evidence type="ECO:0000256" key="8">
    <source>
        <dbReference type="ARBA" id="ARBA00022525"/>
    </source>
</evidence>
<dbReference type="CDD" id="cd00184">
    <property type="entry name" value="TNF"/>
    <property type="match status" value="1"/>
</dbReference>
<reference evidence="20" key="4">
    <citation type="submission" date="2025-09" db="UniProtKB">
        <authorList>
            <consortium name="Ensembl"/>
        </authorList>
    </citation>
    <scope>IDENTIFICATION</scope>
</reference>
<dbReference type="GO" id="GO:0050901">
    <property type="term" value="P:leukocyte tethering or rolling"/>
    <property type="evidence" value="ECO:0007669"/>
    <property type="project" value="Ensembl"/>
</dbReference>
<reference evidence="21" key="2">
    <citation type="journal article" date="2013" name="Nat. Genet.">
        <title>The draft genomes of soft-shell turtle and green sea turtle yield insights into the development and evolution of the turtle-specific body plan.</title>
        <authorList>
            <person name="Wang Z."/>
            <person name="Pascual-Anaya J."/>
            <person name="Zadissa A."/>
            <person name="Li W."/>
            <person name="Niimura Y."/>
            <person name="Huang Z."/>
            <person name="Li C."/>
            <person name="White S."/>
            <person name="Xiong Z."/>
            <person name="Fang D."/>
            <person name="Wang B."/>
            <person name="Ming Y."/>
            <person name="Chen Y."/>
            <person name="Zheng Y."/>
            <person name="Kuraku S."/>
            <person name="Pignatelli M."/>
            <person name="Herrero J."/>
            <person name="Beal K."/>
            <person name="Nozawa M."/>
            <person name="Li Q."/>
            <person name="Wang J."/>
            <person name="Zhang H."/>
            <person name="Yu L."/>
            <person name="Shigenobu S."/>
            <person name="Wang J."/>
            <person name="Liu J."/>
            <person name="Flicek P."/>
            <person name="Searle S."/>
            <person name="Wang J."/>
            <person name="Kuratani S."/>
            <person name="Yin Y."/>
            <person name="Aken B."/>
            <person name="Zhang G."/>
            <person name="Irie N."/>
        </authorList>
    </citation>
    <scope>NUCLEOTIDE SEQUENCE [LARGE SCALE GENOMIC DNA]</scope>
    <source>
        <strain evidence="21">Daiwa-1</strain>
    </source>
</reference>
<dbReference type="GO" id="GO:0045121">
    <property type="term" value="C:membrane raft"/>
    <property type="evidence" value="ECO:0007669"/>
    <property type="project" value="Ensembl"/>
</dbReference>
<dbReference type="GO" id="GO:0060557">
    <property type="term" value="P:positive regulation of vitamin D biosynthetic process"/>
    <property type="evidence" value="ECO:0007669"/>
    <property type="project" value="Ensembl"/>
</dbReference>
<dbReference type="GO" id="GO:1903347">
    <property type="term" value="P:negative regulation of bicellular tight junction assembly"/>
    <property type="evidence" value="ECO:0007669"/>
    <property type="project" value="Ensembl"/>
</dbReference>
<dbReference type="GO" id="GO:0060252">
    <property type="term" value="P:positive regulation of glial cell proliferation"/>
    <property type="evidence" value="ECO:0007669"/>
    <property type="project" value="Ensembl"/>
</dbReference>
<dbReference type="InterPro" id="IPR006052">
    <property type="entry name" value="TNF_dom"/>
</dbReference>
<dbReference type="GO" id="GO:0032715">
    <property type="term" value="P:negative regulation of interleukin-6 production"/>
    <property type="evidence" value="ECO:0007669"/>
    <property type="project" value="Ensembl"/>
</dbReference>
<dbReference type="SMART" id="SM00207">
    <property type="entry name" value="TNF"/>
    <property type="match status" value="1"/>
</dbReference>
<evidence type="ECO:0000256" key="7">
    <source>
        <dbReference type="ARBA" id="ARBA00022514"/>
    </source>
</evidence>
<gene>
    <name evidence="20" type="primary">TNF</name>
</gene>
<dbReference type="OMA" id="RDSTWRC"/>
<keyword evidence="9" id="KW-0812">Transmembrane</keyword>
<keyword evidence="21" id="KW-1185">Reference proteome</keyword>
<dbReference type="GO" id="GO:0070886">
    <property type="term" value="P:positive regulation of calcineurin-NFAT signaling cascade"/>
    <property type="evidence" value="ECO:0007669"/>
    <property type="project" value="Ensembl"/>
</dbReference>
<dbReference type="Proteomes" id="UP000007267">
    <property type="component" value="Unassembled WGS sequence"/>
</dbReference>
<dbReference type="InterPro" id="IPR008983">
    <property type="entry name" value="Tumour_necrosis_fac-like_dom"/>
</dbReference>
<reference evidence="20" key="3">
    <citation type="submission" date="2025-08" db="UniProtKB">
        <authorList>
            <consortium name="Ensembl"/>
        </authorList>
    </citation>
    <scope>IDENTIFICATION</scope>
</reference>
<dbReference type="GO" id="GO:0043537">
    <property type="term" value="P:negative regulation of blood vessel endothelial cell migration"/>
    <property type="evidence" value="ECO:0007669"/>
    <property type="project" value="Ensembl"/>
</dbReference>
<dbReference type="GO" id="GO:0043123">
    <property type="term" value="P:positive regulation of canonical NF-kappaB signal transduction"/>
    <property type="evidence" value="ECO:0007669"/>
    <property type="project" value="Ensembl"/>
</dbReference>
<dbReference type="GO" id="GO:0032757">
    <property type="term" value="P:positive regulation of interleukin-8 production"/>
    <property type="evidence" value="ECO:0007669"/>
    <property type="project" value="Ensembl"/>
</dbReference>
<dbReference type="EMBL" id="AGCU01119096">
    <property type="status" value="NOT_ANNOTATED_CDS"/>
    <property type="molecule type" value="Genomic_DNA"/>
</dbReference>
<dbReference type="GO" id="GO:0002719">
    <property type="term" value="P:negative regulation of cytokine production involved in immune response"/>
    <property type="evidence" value="ECO:0007669"/>
    <property type="project" value="Ensembl"/>
</dbReference>
<dbReference type="GO" id="GO:0000976">
    <property type="term" value="F:transcription cis-regulatory region binding"/>
    <property type="evidence" value="ECO:0007669"/>
    <property type="project" value="Ensembl"/>
</dbReference>
<protein>
    <recommendedName>
        <fullName evidence="5">Tumor necrosis factor</fullName>
    </recommendedName>
    <alternativeName>
        <fullName evidence="17">Cachectin</fullName>
    </alternativeName>
    <alternativeName>
        <fullName evidence="16">TNF-alpha</fullName>
    </alternativeName>
    <alternativeName>
        <fullName evidence="18">Tumor necrosis factor ligand superfamily member 2</fullName>
    </alternativeName>
</protein>
<comment type="similarity">
    <text evidence="4">Belongs to the tumor necrosis factor family.</text>
</comment>
<dbReference type="GO" id="GO:0050995">
    <property type="term" value="P:negative regulation of lipid catabolic process"/>
    <property type="evidence" value="ECO:0007669"/>
    <property type="project" value="Ensembl"/>
</dbReference>
<dbReference type="GO" id="GO:0150129">
    <property type="term" value="P:positive regulation of interleukin-33 production"/>
    <property type="evidence" value="ECO:0007669"/>
    <property type="project" value="Ensembl"/>
</dbReference>
<sequence length="229" mass="25350">MSTESLVYDVEKGGVVVVRESQAGNGCWKCLSICSFLLLTGATAVFALLQFRNEGQWVIQDFRESRSSGQRAGPMTLKLQAQSLTKPAAHVVASHESKELVWNDKVAHTMIQNGMKLVDNKLVVPANGLYFVYSQVVFKGNKCPEESVLLRHIILRFSEEYPQDVPLLTAIKSLCEGSKSAETEVWYESIYQGAVFQLTKGDEISSKIDSADYLDLDSNGQVYFGVIAL</sequence>
<dbReference type="GO" id="GO:1902895">
    <property type="term" value="P:positive regulation of miRNA transcription"/>
    <property type="evidence" value="ECO:0007669"/>
    <property type="project" value="Ensembl"/>
</dbReference>
<dbReference type="GO" id="GO:0048661">
    <property type="term" value="P:positive regulation of smooth muscle cell proliferation"/>
    <property type="evidence" value="ECO:0007669"/>
    <property type="project" value="Ensembl"/>
</dbReference>
<dbReference type="GO" id="GO:0061044">
    <property type="term" value="P:negative regulation of vascular wound healing"/>
    <property type="evidence" value="ECO:0007669"/>
    <property type="project" value="Ensembl"/>
</dbReference>
<dbReference type="GO" id="GO:0090594">
    <property type="term" value="P:inflammatory response to wounding"/>
    <property type="evidence" value="ECO:0007669"/>
    <property type="project" value="Ensembl"/>
</dbReference>
<dbReference type="GO" id="GO:0097527">
    <property type="term" value="P:necroptotic signaling pathway"/>
    <property type="evidence" value="ECO:0007669"/>
    <property type="project" value="Ensembl"/>
</dbReference>
<dbReference type="GO" id="GO:0045944">
    <property type="term" value="P:positive regulation of transcription by RNA polymerase II"/>
    <property type="evidence" value="ECO:0007669"/>
    <property type="project" value="Ensembl"/>
</dbReference>
<feature type="domain" description="THD" evidence="19">
    <location>
        <begin position="87"/>
        <end position="229"/>
    </location>
</feature>
<dbReference type="Gene3D" id="2.60.120.40">
    <property type="match status" value="1"/>
</dbReference>
<dbReference type="GO" id="GO:0005125">
    <property type="term" value="F:cytokine activity"/>
    <property type="evidence" value="ECO:0007669"/>
    <property type="project" value="UniProtKB-KW"/>
</dbReference>
<dbReference type="Pfam" id="PF00229">
    <property type="entry name" value="TNF"/>
    <property type="match status" value="1"/>
</dbReference>
<dbReference type="GO" id="GO:1901647">
    <property type="term" value="P:positive regulation of synoviocyte proliferation"/>
    <property type="evidence" value="ECO:0007669"/>
    <property type="project" value="Ensembl"/>
</dbReference>
<dbReference type="EMBL" id="AGCU01119097">
    <property type="status" value="NOT_ANNOTATED_CDS"/>
    <property type="molecule type" value="Genomic_DNA"/>
</dbReference>
<dbReference type="InterPro" id="IPR006053">
    <property type="entry name" value="TNF"/>
</dbReference>
<dbReference type="GO" id="GO:0033209">
    <property type="term" value="P:tumor necrosis factor-mediated signaling pathway"/>
    <property type="evidence" value="ECO:0007669"/>
    <property type="project" value="Ensembl"/>
</dbReference>
<dbReference type="AlphaFoldDB" id="K7FBM7"/>
<dbReference type="STRING" id="13735.ENSPSIP00000005437"/>
<dbReference type="PANTHER" id="PTHR11471">
    <property type="entry name" value="TUMOR NECROSIS FACTOR FAMILY MEMBER"/>
    <property type="match status" value="1"/>
</dbReference>
<dbReference type="GO" id="GO:0045672">
    <property type="term" value="P:positive regulation of osteoclast differentiation"/>
    <property type="evidence" value="ECO:0007669"/>
    <property type="project" value="Ensembl"/>
</dbReference>
<dbReference type="GO" id="GO:0002439">
    <property type="term" value="P:chronic inflammatory response to antigenic stimulus"/>
    <property type="evidence" value="ECO:0007669"/>
    <property type="project" value="Ensembl"/>
</dbReference>
<evidence type="ECO:0000256" key="2">
    <source>
        <dbReference type="ARBA" id="ARBA00004401"/>
    </source>
</evidence>
<dbReference type="GO" id="GO:0034116">
    <property type="term" value="P:positive regulation of heterotypic cell-cell adhesion"/>
    <property type="evidence" value="ECO:0007669"/>
    <property type="project" value="Ensembl"/>
</dbReference>
<keyword evidence="13" id="KW-0472">Membrane</keyword>
<dbReference type="GO" id="GO:0043242">
    <property type="term" value="P:negative regulation of protein-containing complex disassembly"/>
    <property type="evidence" value="ECO:0007669"/>
    <property type="project" value="Ensembl"/>
</dbReference>
<dbReference type="Ensembl" id="ENSPSIT00000005469.1">
    <property type="protein sequence ID" value="ENSPSIP00000005437.1"/>
    <property type="gene ID" value="ENSPSIG00000005065.1"/>
</dbReference>
<keyword evidence="14" id="KW-1015">Disulfide bond</keyword>
<proteinExistence type="inferred from homology"/>
<evidence type="ECO:0000256" key="1">
    <source>
        <dbReference type="ARBA" id="ARBA00003559"/>
    </source>
</evidence>
<dbReference type="GO" id="GO:0045071">
    <property type="term" value="P:negative regulation of viral genome replication"/>
    <property type="evidence" value="ECO:0007669"/>
    <property type="project" value="Ensembl"/>
</dbReference>
<dbReference type="GO" id="GO:2000351">
    <property type="term" value="P:regulation of endothelial cell apoptotic process"/>
    <property type="evidence" value="ECO:0007669"/>
    <property type="project" value="Ensembl"/>
</dbReference>
<dbReference type="GO" id="GO:0009986">
    <property type="term" value="C:cell surface"/>
    <property type="evidence" value="ECO:0007669"/>
    <property type="project" value="Ensembl"/>
</dbReference>
<name>K7FBM7_PELSI</name>
<dbReference type="GO" id="GO:1904999">
    <property type="term" value="P:positive regulation of leukocyte adhesion to arterial endothelial cell"/>
    <property type="evidence" value="ECO:0007669"/>
    <property type="project" value="Ensembl"/>
</dbReference>
<accession>K7FBM7</accession>
<dbReference type="GO" id="GO:0071316">
    <property type="term" value="P:cellular response to nicotine"/>
    <property type="evidence" value="ECO:0007669"/>
    <property type="project" value="Ensembl"/>
</dbReference>
<dbReference type="InterPro" id="IPR002959">
    <property type="entry name" value="TNF_alpha"/>
</dbReference>
<dbReference type="GO" id="GO:0051222">
    <property type="term" value="P:positive regulation of protein transport"/>
    <property type="evidence" value="ECO:0007669"/>
    <property type="project" value="Ensembl"/>
</dbReference>
<dbReference type="GO" id="GO:0140374">
    <property type="term" value="P:antiviral innate immune response"/>
    <property type="evidence" value="ECO:0007669"/>
    <property type="project" value="Ensembl"/>
</dbReference>
<dbReference type="SUPFAM" id="SSF49842">
    <property type="entry name" value="TNF-like"/>
    <property type="match status" value="1"/>
</dbReference>
<dbReference type="GO" id="GO:0071803">
    <property type="term" value="P:positive regulation of podosome assembly"/>
    <property type="evidence" value="ECO:0007669"/>
    <property type="project" value="Ensembl"/>
</dbReference>
<dbReference type="PROSITE" id="PS00251">
    <property type="entry name" value="THD_1"/>
    <property type="match status" value="1"/>
</dbReference>
<dbReference type="GO" id="GO:0010744">
    <property type="term" value="P:positive regulation of macrophage derived foam cell differentiation"/>
    <property type="evidence" value="ECO:0007669"/>
    <property type="project" value="Ensembl"/>
</dbReference>
<evidence type="ECO:0000256" key="15">
    <source>
        <dbReference type="ARBA" id="ARBA00023288"/>
    </source>
</evidence>
<dbReference type="GO" id="GO:0032755">
    <property type="term" value="P:positive regulation of interleukin-6 production"/>
    <property type="evidence" value="ECO:0007669"/>
    <property type="project" value="Ensembl"/>
</dbReference>
<dbReference type="PANTHER" id="PTHR11471:SF23">
    <property type="entry name" value="TUMOR NECROSIS FACTOR"/>
    <property type="match status" value="1"/>
</dbReference>
<dbReference type="GO" id="GO:0005615">
    <property type="term" value="C:extracellular space"/>
    <property type="evidence" value="ECO:0007669"/>
    <property type="project" value="UniProtKB-KW"/>
</dbReference>
<evidence type="ECO:0000256" key="18">
    <source>
        <dbReference type="ARBA" id="ARBA00033265"/>
    </source>
</evidence>
<evidence type="ECO:0000259" key="19">
    <source>
        <dbReference type="PROSITE" id="PS50049"/>
    </source>
</evidence>
<evidence type="ECO:0000256" key="12">
    <source>
        <dbReference type="ARBA" id="ARBA00022989"/>
    </source>
</evidence>
<keyword evidence="8" id="KW-0964">Secreted</keyword>